<gene>
    <name evidence="3" type="ORF">QBC33DRAFT_574466</name>
</gene>
<feature type="region of interest" description="Disordered" evidence="1">
    <location>
        <begin position="216"/>
        <end position="293"/>
    </location>
</feature>
<evidence type="ECO:0000256" key="1">
    <source>
        <dbReference type="SAM" id="MobiDB-lite"/>
    </source>
</evidence>
<keyword evidence="4" id="KW-1185">Reference proteome</keyword>
<protein>
    <submittedName>
        <fullName evidence="3">Uncharacterized protein</fullName>
    </submittedName>
</protein>
<feature type="region of interest" description="Disordered" evidence="1">
    <location>
        <begin position="1"/>
        <end position="197"/>
    </location>
</feature>
<feature type="transmembrane region" description="Helical" evidence="2">
    <location>
        <begin position="311"/>
        <end position="336"/>
    </location>
</feature>
<feature type="compositionally biased region" description="Basic and acidic residues" evidence="1">
    <location>
        <begin position="135"/>
        <end position="144"/>
    </location>
</feature>
<name>A0AAJ0FHG5_9PEZI</name>
<keyword evidence="2" id="KW-0812">Transmembrane</keyword>
<dbReference type="EMBL" id="MU839042">
    <property type="protein sequence ID" value="KAK1762149.1"/>
    <property type="molecule type" value="Genomic_DNA"/>
</dbReference>
<keyword evidence="2" id="KW-0472">Membrane</keyword>
<feature type="region of interest" description="Disordered" evidence="1">
    <location>
        <begin position="643"/>
        <end position="665"/>
    </location>
</feature>
<evidence type="ECO:0000313" key="3">
    <source>
        <dbReference type="EMBL" id="KAK1762149.1"/>
    </source>
</evidence>
<feature type="compositionally biased region" description="Low complexity" evidence="1">
    <location>
        <begin position="388"/>
        <end position="405"/>
    </location>
</feature>
<feature type="region of interest" description="Disordered" evidence="1">
    <location>
        <begin position="379"/>
        <end position="405"/>
    </location>
</feature>
<feature type="compositionally biased region" description="Low complexity" evidence="1">
    <location>
        <begin position="225"/>
        <end position="244"/>
    </location>
</feature>
<evidence type="ECO:0000256" key="2">
    <source>
        <dbReference type="SAM" id="Phobius"/>
    </source>
</evidence>
<feature type="transmembrane region" description="Helical" evidence="2">
    <location>
        <begin position="348"/>
        <end position="371"/>
    </location>
</feature>
<sequence length="782" mass="83906">MAPPSEKSDASGQDPGQPSRPKPAAFDKLNRKLRRNLSEKASQSSGRSSLSSAASDVSRNKRETPSATATATGSSAPPTHRQTHAAGGGPASTNLNPIGHKPQQDKRKGEEVKDPPYTIHVPGPETQSESPAGKARRDEGEKHPVHAPGSWPDPEDSDIETLASAGRGLEETRGKLPAIDDTPMSRSYLPQPHSDAQSLVRNPSALSMPPAFASANLVPVPVPVPTGSTSTSTTMQSDTSTHYTNHYETHTHNYGVLPPTGNDTAAGPVIPGHHHHQHRTPTQSREPKRKTRKGVASAGILSLLSCSCSQVLMGCCVILLAAVLLLLFLGAMSALSTINSASNMVSSWSSWVVSIPGQALGLLSIPASLFASSSSQSSSPTFPPPLSPSSTSNPPTTTLTPTPLLPSSPLAPALSSAAAHLTALSSTYGPHLHTHHHPVASALSSKADIDALASRHARLAADAPAMHRALEGVLNRDAGRVGGLVGRVRRWGEGRGGRFEGVVAGLEERSRRGWWIDPRWWFTSSHQRQPWTAFLVSELHVSRSHFVELHDAVSDGIDARRNRLVAGLRVYTPDELVQPICGVAEVLAGSRDAVERARMDALVAERRYEEKAERQRREEEERAERGGGIGERVMRLFGYGGDVPVPASTEADEAAEKRERKDRRDRRAKVNELGNLVWEFALALVVGSLDKEVTQLGEVMQSVEDLIAEVEAKIREFDQTSVDAASSPGGSGLKERILTKAEVETKMAQVQSLLDGWDAVVIKKSEAWVALMAKLYTDEEAK</sequence>
<evidence type="ECO:0000313" key="4">
    <source>
        <dbReference type="Proteomes" id="UP001244011"/>
    </source>
</evidence>
<proteinExistence type="predicted"/>
<dbReference type="AlphaFoldDB" id="A0AAJ0FHG5"/>
<keyword evidence="2" id="KW-1133">Transmembrane helix</keyword>
<dbReference type="RefSeq" id="XP_060278362.1">
    <property type="nucleotide sequence ID" value="XM_060430758.1"/>
</dbReference>
<reference evidence="3" key="1">
    <citation type="submission" date="2023-06" db="EMBL/GenBank/DDBJ databases">
        <title>Genome-scale phylogeny and comparative genomics of the fungal order Sordariales.</title>
        <authorList>
            <consortium name="Lawrence Berkeley National Laboratory"/>
            <person name="Hensen N."/>
            <person name="Bonometti L."/>
            <person name="Westerberg I."/>
            <person name="Brannstrom I.O."/>
            <person name="Guillou S."/>
            <person name="Cros-Aarteil S."/>
            <person name="Calhoun S."/>
            <person name="Haridas S."/>
            <person name="Kuo A."/>
            <person name="Mondo S."/>
            <person name="Pangilinan J."/>
            <person name="Riley R."/>
            <person name="Labutti K."/>
            <person name="Andreopoulos B."/>
            <person name="Lipzen A."/>
            <person name="Chen C."/>
            <person name="Yanf M."/>
            <person name="Daum C."/>
            <person name="Ng V."/>
            <person name="Clum A."/>
            <person name="Steindorff A."/>
            <person name="Ohm R."/>
            <person name="Martin F."/>
            <person name="Silar P."/>
            <person name="Natvig D."/>
            <person name="Lalanne C."/>
            <person name="Gautier V."/>
            <person name="Ament-Velasquez S.L."/>
            <person name="Kruys A."/>
            <person name="Hutchinson M.I."/>
            <person name="Powell A.J."/>
            <person name="Barry K."/>
            <person name="Miller A.N."/>
            <person name="Grigoriev I.V."/>
            <person name="Debuchy R."/>
            <person name="Gladieux P."/>
            <person name="Thoren M.H."/>
            <person name="Johannesson H."/>
        </authorList>
    </citation>
    <scope>NUCLEOTIDE SEQUENCE</scope>
    <source>
        <strain evidence="3">8032-3</strain>
    </source>
</reference>
<feature type="compositionally biased region" description="Low complexity" evidence="1">
    <location>
        <begin position="41"/>
        <end position="57"/>
    </location>
</feature>
<comment type="caution">
    <text evidence="3">The sequence shown here is derived from an EMBL/GenBank/DDBJ whole genome shotgun (WGS) entry which is preliminary data.</text>
</comment>
<accession>A0AAJ0FHG5</accession>
<dbReference type="GeneID" id="85313945"/>
<feature type="compositionally biased region" description="Low complexity" evidence="1">
    <location>
        <begin position="65"/>
        <end position="79"/>
    </location>
</feature>
<feature type="compositionally biased region" description="Basic and acidic residues" evidence="1">
    <location>
        <begin position="102"/>
        <end position="114"/>
    </location>
</feature>
<organism evidence="3 4">
    <name type="scientific">Phialemonium atrogriseum</name>
    <dbReference type="NCBI Taxonomy" id="1093897"/>
    <lineage>
        <taxon>Eukaryota</taxon>
        <taxon>Fungi</taxon>
        <taxon>Dikarya</taxon>
        <taxon>Ascomycota</taxon>
        <taxon>Pezizomycotina</taxon>
        <taxon>Sordariomycetes</taxon>
        <taxon>Sordariomycetidae</taxon>
        <taxon>Cephalothecales</taxon>
        <taxon>Cephalothecaceae</taxon>
        <taxon>Phialemonium</taxon>
    </lineage>
</organism>
<dbReference type="Proteomes" id="UP001244011">
    <property type="component" value="Unassembled WGS sequence"/>
</dbReference>